<dbReference type="Gene3D" id="2.40.30.170">
    <property type="match status" value="1"/>
</dbReference>
<keyword evidence="1" id="KW-0812">Transmembrane</keyword>
<reference evidence="3 4" key="1">
    <citation type="submission" date="2019-03" db="EMBL/GenBank/DDBJ databases">
        <title>Genomic Encyclopedia of Archaeal and Bacterial Type Strains, Phase II (KMG-II): from individual species to whole genera.</title>
        <authorList>
            <person name="Goeker M."/>
        </authorList>
    </citation>
    <scope>NUCLEOTIDE SEQUENCE [LARGE SCALE GENOMIC DNA]</scope>
    <source>
        <strain evidence="3 4">DSM 19034</strain>
    </source>
</reference>
<dbReference type="PANTHER" id="PTHR30386">
    <property type="entry name" value="MEMBRANE FUSION SUBUNIT OF EMRAB-TOLC MULTIDRUG EFFLUX PUMP"/>
    <property type="match status" value="1"/>
</dbReference>
<dbReference type="InterPro" id="IPR050739">
    <property type="entry name" value="MFP"/>
</dbReference>
<keyword evidence="1" id="KW-1133">Transmembrane helix</keyword>
<name>A0A4R6IK79_9SPHI</name>
<evidence type="ECO:0000313" key="4">
    <source>
        <dbReference type="Proteomes" id="UP000295499"/>
    </source>
</evidence>
<dbReference type="AlphaFoldDB" id="A0A4R6IK79"/>
<dbReference type="InterPro" id="IPR058982">
    <property type="entry name" value="Beta-barrel_AprE"/>
</dbReference>
<organism evidence="3 4">
    <name type="scientific">Pedobacter duraquae</name>
    <dbReference type="NCBI Taxonomy" id="425511"/>
    <lineage>
        <taxon>Bacteria</taxon>
        <taxon>Pseudomonadati</taxon>
        <taxon>Bacteroidota</taxon>
        <taxon>Sphingobacteriia</taxon>
        <taxon>Sphingobacteriales</taxon>
        <taxon>Sphingobacteriaceae</taxon>
        <taxon>Pedobacter</taxon>
    </lineage>
</organism>
<accession>A0A4R6IK79</accession>
<gene>
    <name evidence="3" type="ORF">CLV32_1324</name>
</gene>
<keyword evidence="4" id="KW-1185">Reference proteome</keyword>
<dbReference type="Proteomes" id="UP000295499">
    <property type="component" value="Unassembled WGS sequence"/>
</dbReference>
<feature type="domain" description="AprE-like beta-barrel" evidence="2">
    <location>
        <begin position="336"/>
        <end position="417"/>
    </location>
</feature>
<dbReference type="OrthoDB" id="7057889at2"/>
<dbReference type="PANTHER" id="PTHR30386:SF28">
    <property type="entry name" value="EXPORTED PROTEIN"/>
    <property type="match status" value="1"/>
</dbReference>
<evidence type="ECO:0000256" key="1">
    <source>
        <dbReference type="SAM" id="Phobius"/>
    </source>
</evidence>
<keyword evidence="1" id="KW-0472">Membrane</keyword>
<evidence type="ECO:0000259" key="2">
    <source>
        <dbReference type="Pfam" id="PF26002"/>
    </source>
</evidence>
<dbReference type="PRINTS" id="PR01490">
    <property type="entry name" value="RTXTOXIND"/>
</dbReference>
<protein>
    <submittedName>
        <fullName evidence="3">HlyD family secretion protein</fullName>
    </submittedName>
</protein>
<sequence>MEDLESRKVLEHRPNNFNETISEEVQEIITAVPSWIVRWGITLVFTILGAIVLLSSLINYPDVVSTPLKVNSLNSPKTVLAYQSGKLTTLLVSDGDSVKQHQILAYMESTALPADVFLLAKVLRRLQESLNQKSLEIVDLPSNLQLGELQSAYQTFHNEFQLYQATRQNGYYIAKQAYLRKELTTIKVLKSKILNQRALQEQEFVNQQTSYEAYKSLYSKNVISKGEFLEQENKYLAAKHPLQQTETSVISNGTEYLAKEKELLDLEHIIVEQQTKFVQVLNQCVNEIDKWTLQFVLKAPLAGKVTFAGIIQQNQNVGINQEIFIVNPGNTNFYGEVQIPQYNMGKIREGQKTLIKLRSFPYEQYGLVRGTLTHVSDVAFRDSIFIAKVRFDSFENKDPLKKIQLKTGMLADADIITEESSLLQRFFRNFTKILNR</sequence>
<proteinExistence type="predicted"/>
<dbReference type="EMBL" id="SNWM01000002">
    <property type="protein sequence ID" value="TDO22355.1"/>
    <property type="molecule type" value="Genomic_DNA"/>
</dbReference>
<dbReference type="Pfam" id="PF26002">
    <property type="entry name" value="Beta-barrel_AprE"/>
    <property type="match status" value="1"/>
</dbReference>
<comment type="caution">
    <text evidence="3">The sequence shown here is derived from an EMBL/GenBank/DDBJ whole genome shotgun (WGS) entry which is preliminary data.</text>
</comment>
<feature type="transmembrane region" description="Helical" evidence="1">
    <location>
        <begin position="36"/>
        <end position="58"/>
    </location>
</feature>
<evidence type="ECO:0000313" key="3">
    <source>
        <dbReference type="EMBL" id="TDO22355.1"/>
    </source>
</evidence>
<dbReference type="RefSeq" id="WP_133553644.1">
    <property type="nucleotide sequence ID" value="NZ_SNWM01000002.1"/>
</dbReference>